<keyword evidence="6" id="KW-1185">Reference proteome</keyword>
<dbReference type="AlphaFoldDB" id="A0A7X0VW29"/>
<feature type="domain" description="HTH gntR-type" evidence="4">
    <location>
        <begin position="11"/>
        <end position="79"/>
    </location>
</feature>
<dbReference type="Gene3D" id="1.10.10.10">
    <property type="entry name" value="Winged helix-like DNA-binding domain superfamily/Winged helix DNA-binding domain"/>
    <property type="match status" value="1"/>
</dbReference>
<evidence type="ECO:0000313" key="6">
    <source>
        <dbReference type="Proteomes" id="UP000564644"/>
    </source>
</evidence>
<dbReference type="InterPro" id="IPR036390">
    <property type="entry name" value="WH_DNA-bd_sf"/>
</dbReference>
<comment type="caution">
    <text evidence="5">The sequence shown here is derived from an EMBL/GenBank/DDBJ whole genome shotgun (WGS) entry which is preliminary data.</text>
</comment>
<dbReference type="GO" id="GO:0003677">
    <property type="term" value="F:DNA binding"/>
    <property type="evidence" value="ECO:0007669"/>
    <property type="project" value="UniProtKB-KW"/>
</dbReference>
<dbReference type="PROSITE" id="PS50949">
    <property type="entry name" value="HTH_GNTR"/>
    <property type="match status" value="1"/>
</dbReference>
<keyword evidence="2" id="KW-0238">DNA-binding</keyword>
<evidence type="ECO:0000256" key="2">
    <source>
        <dbReference type="ARBA" id="ARBA00023125"/>
    </source>
</evidence>
<accession>A0A7X0VW29</accession>
<keyword evidence="3" id="KW-0804">Transcription</keyword>
<protein>
    <submittedName>
        <fullName evidence="5">GntR family transcriptional regulator</fullName>
    </submittedName>
</protein>
<keyword evidence="1" id="KW-0805">Transcription regulation</keyword>
<evidence type="ECO:0000313" key="5">
    <source>
        <dbReference type="EMBL" id="MBB6732070.1"/>
    </source>
</evidence>
<gene>
    <name evidence="5" type="ORF">H7C18_14210</name>
</gene>
<dbReference type="GO" id="GO:0003700">
    <property type="term" value="F:DNA-binding transcription factor activity"/>
    <property type="evidence" value="ECO:0007669"/>
    <property type="project" value="InterPro"/>
</dbReference>
<dbReference type="Pfam" id="PF00392">
    <property type="entry name" value="GntR"/>
    <property type="match status" value="1"/>
</dbReference>
<evidence type="ECO:0000259" key="4">
    <source>
        <dbReference type="PROSITE" id="PS50949"/>
    </source>
</evidence>
<sequence length="128" mass="14592">MHIVIVNQSGKPIYEQIKSQIKEMILTGELKEGESLPSIRQLAKDLRISVITTSRAYSELEQEGFIATMQGKGCFVMTQNSEMMREQYLRRVEEHLSEAVRDARLAGIDNDTLQQMLTLLFQEGDKDA</sequence>
<dbReference type="EMBL" id="JACJVO010000017">
    <property type="protein sequence ID" value="MBB6732070.1"/>
    <property type="molecule type" value="Genomic_DNA"/>
</dbReference>
<evidence type="ECO:0000256" key="1">
    <source>
        <dbReference type="ARBA" id="ARBA00023015"/>
    </source>
</evidence>
<dbReference type="InterPro" id="IPR036388">
    <property type="entry name" value="WH-like_DNA-bd_sf"/>
</dbReference>
<dbReference type="PANTHER" id="PTHR38445:SF7">
    <property type="entry name" value="GNTR-FAMILY TRANSCRIPTIONAL REGULATOR"/>
    <property type="match status" value="1"/>
</dbReference>
<dbReference type="SUPFAM" id="SSF46785">
    <property type="entry name" value="Winged helix' DNA-binding domain"/>
    <property type="match status" value="1"/>
</dbReference>
<organism evidence="5 6">
    <name type="scientific">Cohnella zeiphila</name>
    <dbReference type="NCBI Taxonomy" id="2761120"/>
    <lineage>
        <taxon>Bacteria</taxon>
        <taxon>Bacillati</taxon>
        <taxon>Bacillota</taxon>
        <taxon>Bacilli</taxon>
        <taxon>Bacillales</taxon>
        <taxon>Paenibacillaceae</taxon>
        <taxon>Cohnella</taxon>
    </lineage>
</organism>
<dbReference type="Proteomes" id="UP000564644">
    <property type="component" value="Unassembled WGS sequence"/>
</dbReference>
<dbReference type="SMART" id="SM00345">
    <property type="entry name" value="HTH_GNTR"/>
    <property type="match status" value="1"/>
</dbReference>
<dbReference type="InterPro" id="IPR000524">
    <property type="entry name" value="Tscrpt_reg_HTH_GntR"/>
</dbReference>
<proteinExistence type="predicted"/>
<dbReference type="CDD" id="cd07377">
    <property type="entry name" value="WHTH_GntR"/>
    <property type="match status" value="1"/>
</dbReference>
<dbReference type="RefSeq" id="WP_185129743.1">
    <property type="nucleotide sequence ID" value="NZ_JACJVO010000017.1"/>
</dbReference>
<dbReference type="PANTHER" id="PTHR38445">
    <property type="entry name" value="HTH-TYPE TRANSCRIPTIONAL REPRESSOR YTRA"/>
    <property type="match status" value="1"/>
</dbReference>
<reference evidence="5 6" key="1">
    <citation type="submission" date="2020-08" db="EMBL/GenBank/DDBJ databases">
        <title>Cohnella phylogeny.</title>
        <authorList>
            <person name="Dunlap C."/>
        </authorList>
    </citation>
    <scope>NUCLEOTIDE SEQUENCE [LARGE SCALE GENOMIC DNA]</scope>
    <source>
        <strain evidence="5 6">CBP 2801</strain>
    </source>
</reference>
<evidence type="ECO:0000256" key="3">
    <source>
        <dbReference type="ARBA" id="ARBA00023163"/>
    </source>
</evidence>
<name>A0A7X0VW29_9BACL</name>